<dbReference type="AlphaFoldDB" id="A0A2I0WVG1"/>
<dbReference type="EMBL" id="KZ502433">
    <property type="protein sequence ID" value="PKU79658.1"/>
    <property type="molecule type" value="Genomic_DNA"/>
</dbReference>
<sequence length="93" mass="10641">MCEQIRTKLFGVPKFLLGLILKKKTVLASTNIGNGKCDQIPLFIPSEREKESQHQDDEVPHDIQIISPPDLQHSYKRIEGVYKYFKNAPIHAP</sequence>
<reference evidence="1 2" key="2">
    <citation type="journal article" date="2017" name="Nature">
        <title>The Apostasia genome and the evolution of orchids.</title>
        <authorList>
            <person name="Zhang G.Q."/>
            <person name="Liu K.W."/>
            <person name="Li Z."/>
            <person name="Lohaus R."/>
            <person name="Hsiao Y.Y."/>
            <person name="Niu S.C."/>
            <person name="Wang J.Y."/>
            <person name="Lin Y.C."/>
            <person name="Xu Q."/>
            <person name="Chen L.J."/>
            <person name="Yoshida K."/>
            <person name="Fujiwara S."/>
            <person name="Wang Z.W."/>
            <person name="Zhang Y.Q."/>
            <person name="Mitsuda N."/>
            <person name="Wang M."/>
            <person name="Liu G.H."/>
            <person name="Pecoraro L."/>
            <person name="Huang H.X."/>
            <person name="Xiao X.J."/>
            <person name="Lin M."/>
            <person name="Wu X.Y."/>
            <person name="Wu W.L."/>
            <person name="Chen Y.Y."/>
            <person name="Chang S.B."/>
            <person name="Sakamoto S."/>
            <person name="Ohme-Takagi M."/>
            <person name="Yagi M."/>
            <person name="Zeng S.J."/>
            <person name="Shen C.Y."/>
            <person name="Yeh C.M."/>
            <person name="Luo Y.B."/>
            <person name="Tsai W.C."/>
            <person name="Van de Peer Y."/>
            <person name="Liu Z.J."/>
        </authorList>
    </citation>
    <scope>NUCLEOTIDE SEQUENCE [LARGE SCALE GENOMIC DNA]</scope>
    <source>
        <tissue evidence="1">The whole plant</tissue>
    </source>
</reference>
<name>A0A2I0WVG1_9ASPA</name>
<organism evidence="1 2">
    <name type="scientific">Dendrobium catenatum</name>
    <dbReference type="NCBI Taxonomy" id="906689"/>
    <lineage>
        <taxon>Eukaryota</taxon>
        <taxon>Viridiplantae</taxon>
        <taxon>Streptophyta</taxon>
        <taxon>Embryophyta</taxon>
        <taxon>Tracheophyta</taxon>
        <taxon>Spermatophyta</taxon>
        <taxon>Magnoliopsida</taxon>
        <taxon>Liliopsida</taxon>
        <taxon>Asparagales</taxon>
        <taxon>Orchidaceae</taxon>
        <taxon>Epidendroideae</taxon>
        <taxon>Malaxideae</taxon>
        <taxon>Dendrobiinae</taxon>
        <taxon>Dendrobium</taxon>
    </lineage>
</organism>
<keyword evidence="2" id="KW-1185">Reference proteome</keyword>
<gene>
    <name evidence="1" type="ORF">MA16_Dca019171</name>
</gene>
<evidence type="ECO:0000313" key="1">
    <source>
        <dbReference type="EMBL" id="PKU79658.1"/>
    </source>
</evidence>
<proteinExistence type="predicted"/>
<protein>
    <submittedName>
        <fullName evidence="1">Uncharacterized protein</fullName>
    </submittedName>
</protein>
<dbReference type="Proteomes" id="UP000233837">
    <property type="component" value="Unassembled WGS sequence"/>
</dbReference>
<accession>A0A2I0WVG1</accession>
<reference evidence="1 2" key="1">
    <citation type="journal article" date="2016" name="Sci. Rep.">
        <title>The Dendrobium catenatum Lindl. genome sequence provides insights into polysaccharide synthase, floral development and adaptive evolution.</title>
        <authorList>
            <person name="Zhang G.Q."/>
            <person name="Xu Q."/>
            <person name="Bian C."/>
            <person name="Tsai W.C."/>
            <person name="Yeh C.M."/>
            <person name="Liu K.W."/>
            <person name="Yoshida K."/>
            <person name="Zhang L.S."/>
            <person name="Chang S.B."/>
            <person name="Chen F."/>
            <person name="Shi Y."/>
            <person name="Su Y.Y."/>
            <person name="Zhang Y.Q."/>
            <person name="Chen L.J."/>
            <person name="Yin Y."/>
            <person name="Lin M."/>
            <person name="Huang H."/>
            <person name="Deng H."/>
            <person name="Wang Z.W."/>
            <person name="Zhu S.L."/>
            <person name="Zhao X."/>
            <person name="Deng C."/>
            <person name="Niu S.C."/>
            <person name="Huang J."/>
            <person name="Wang M."/>
            <person name="Liu G.H."/>
            <person name="Yang H.J."/>
            <person name="Xiao X.J."/>
            <person name="Hsiao Y.Y."/>
            <person name="Wu W.L."/>
            <person name="Chen Y.Y."/>
            <person name="Mitsuda N."/>
            <person name="Ohme-Takagi M."/>
            <person name="Luo Y.B."/>
            <person name="Van de Peer Y."/>
            <person name="Liu Z.J."/>
        </authorList>
    </citation>
    <scope>NUCLEOTIDE SEQUENCE [LARGE SCALE GENOMIC DNA]</scope>
    <source>
        <tissue evidence="1">The whole plant</tissue>
    </source>
</reference>
<evidence type="ECO:0000313" key="2">
    <source>
        <dbReference type="Proteomes" id="UP000233837"/>
    </source>
</evidence>